<gene>
    <name evidence="3" type="ORF">GXW71_30255</name>
</gene>
<reference evidence="4" key="1">
    <citation type="journal article" date="2021" name="Syst. Appl. Microbiol.">
        <title>Roseomonas hellenica sp. nov., isolated from roots of wild-growing Alkanna tinctoria.</title>
        <authorList>
            <person name="Rat A."/>
            <person name="Naranjo H.D."/>
            <person name="Lebbe L."/>
            <person name="Cnockaert M."/>
            <person name="Krigas N."/>
            <person name="Grigoriadou K."/>
            <person name="Maloupa E."/>
            <person name="Willems A."/>
        </authorList>
    </citation>
    <scope>NUCLEOTIDE SEQUENCE [LARGE SCALE GENOMIC DNA]</scope>
    <source>
        <strain evidence="4">LMG 31523</strain>
    </source>
</reference>
<protein>
    <recommendedName>
        <fullName evidence="2">Dienelactone hydrolase domain-containing protein</fullName>
    </recommendedName>
</protein>
<feature type="chain" id="PRO_5046425546" description="Dienelactone hydrolase domain-containing protein" evidence="1">
    <location>
        <begin position="20"/>
        <end position="253"/>
    </location>
</feature>
<comment type="caution">
    <text evidence="3">The sequence shown here is derived from an EMBL/GenBank/DDBJ whole genome shotgun (WGS) entry which is preliminary data.</text>
</comment>
<sequence>MSGVAAAIAAAAGATAAHADGGRPEPFQPGNPAVAGVLSLPSAPAGERMPAVVILPDALGPDGRADAYVLALNAAGLLVLEVHAEAVTEAAAVAVQALARDPRVLPGRIGLLGFGAGGRAALLAGDPIAARAALYPGCIGLEAELARQEAAIASPVLLLHGDRDAANPRAACAELVSALAIRARAERAEIAGAGYAWDRPGLGPEGPALLPRPDGAGRIRAAHDPRGQEDSVARVAAWMARALSTAGDASRVR</sequence>
<evidence type="ECO:0000256" key="1">
    <source>
        <dbReference type="SAM" id="SignalP"/>
    </source>
</evidence>
<dbReference type="EMBL" id="JAAGBB010000065">
    <property type="protein sequence ID" value="MBR0668673.1"/>
    <property type="molecule type" value="Genomic_DNA"/>
</dbReference>
<dbReference type="InterPro" id="IPR029058">
    <property type="entry name" value="AB_hydrolase_fold"/>
</dbReference>
<dbReference type="InterPro" id="IPR002925">
    <property type="entry name" value="Dienelactn_hydro"/>
</dbReference>
<dbReference type="Gene3D" id="3.40.50.1820">
    <property type="entry name" value="alpha/beta hydrolase"/>
    <property type="match status" value="1"/>
</dbReference>
<dbReference type="Proteomes" id="UP001196870">
    <property type="component" value="Unassembled WGS sequence"/>
</dbReference>
<evidence type="ECO:0000313" key="4">
    <source>
        <dbReference type="Proteomes" id="UP001196870"/>
    </source>
</evidence>
<evidence type="ECO:0000313" key="3">
    <source>
        <dbReference type="EMBL" id="MBR0668673.1"/>
    </source>
</evidence>
<accession>A0ABS5F7X7</accession>
<keyword evidence="4" id="KW-1185">Reference proteome</keyword>
<feature type="domain" description="Dienelactone hydrolase" evidence="2">
    <location>
        <begin position="52"/>
        <end position="180"/>
    </location>
</feature>
<evidence type="ECO:0000259" key="2">
    <source>
        <dbReference type="Pfam" id="PF01738"/>
    </source>
</evidence>
<dbReference type="Pfam" id="PF01738">
    <property type="entry name" value="DLH"/>
    <property type="match status" value="1"/>
</dbReference>
<proteinExistence type="predicted"/>
<feature type="signal peptide" evidence="1">
    <location>
        <begin position="1"/>
        <end position="19"/>
    </location>
</feature>
<dbReference type="SUPFAM" id="SSF53474">
    <property type="entry name" value="alpha/beta-Hydrolases"/>
    <property type="match status" value="1"/>
</dbReference>
<keyword evidence="1" id="KW-0732">Signal</keyword>
<organism evidence="3 4">
    <name type="scientific">Plastoroseomonas hellenica</name>
    <dbReference type="NCBI Taxonomy" id="2687306"/>
    <lineage>
        <taxon>Bacteria</taxon>
        <taxon>Pseudomonadati</taxon>
        <taxon>Pseudomonadota</taxon>
        <taxon>Alphaproteobacteria</taxon>
        <taxon>Acetobacterales</taxon>
        <taxon>Acetobacteraceae</taxon>
        <taxon>Plastoroseomonas</taxon>
    </lineage>
</organism>
<dbReference type="RefSeq" id="WP_211856513.1">
    <property type="nucleotide sequence ID" value="NZ_JAAGBB010000065.1"/>
</dbReference>
<name>A0ABS5F7X7_9PROT</name>